<feature type="compositionally biased region" description="Basic residues" evidence="1">
    <location>
        <begin position="196"/>
        <end position="207"/>
    </location>
</feature>
<evidence type="ECO:0008006" key="4">
    <source>
        <dbReference type="Google" id="ProtNLM"/>
    </source>
</evidence>
<feature type="compositionally biased region" description="Basic residues" evidence="1">
    <location>
        <begin position="231"/>
        <end position="246"/>
    </location>
</feature>
<feature type="compositionally biased region" description="Basic and acidic residues" evidence="1">
    <location>
        <begin position="454"/>
        <end position="466"/>
    </location>
</feature>
<feature type="region of interest" description="Disordered" evidence="1">
    <location>
        <begin position="502"/>
        <end position="548"/>
    </location>
</feature>
<feature type="region of interest" description="Disordered" evidence="1">
    <location>
        <begin position="83"/>
        <end position="317"/>
    </location>
</feature>
<dbReference type="Proteomes" id="UP000410492">
    <property type="component" value="Unassembled WGS sequence"/>
</dbReference>
<feature type="compositionally biased region" description="Basic and acidic residues" evidence="1">
    <location>
        <begin position="147"/>
        <end position="160"/>
    </location>
</feature>
<protein>
    <recommendedName>
        <fullName evidence="4">Inner centromere protein ARK-binding domain-containing protein</fullName>
    </recommendedName>
</protein>
<feature type="region of interest" description="Disordered" evidence="1">
    <location>
        <begin position="372"/>
        <end position="397"/>
    </location>
</feature>
<feature type="compositionally biased region" description="Basic and acidic residues" evidence="1">
    <location>
        <begin position="502"/>
        <end position="521"/>
    </location>
</feature>
<feature type="compositionally biased region" description="Polar residues" evidence="1">
    <location>
        <begin position="91"/>
        <end position="101"/>
    </location>
</feature>
<dbReference type="AlphaFoldDB" id="A0A653C1I9"/>
<proteinExistence type="predicted"/>
<sequence>MEVDPVNFELNFCPPKNLYSKNVASQFIPLNLPDRNNQLTIVFTAVEKQDRITVEKALKGEFPKEGTVLKDITADAINETTTVKKEPKWSDVSSGTSTPPSVAQDPKDKKKEMPPPTMVPLRKKKIKQEPSANEPIRKSARTKGKTKITDTSDKSYDRPSDIVIQEQPVPTVDLIETDQLVNSDKSDDRSSAKTTRSTRSKAAKKKPNTVPAVNHEKDTAPEEEETEKPVRSTRTKTLRKNQKRSVSKSPEKTSTAEVSKKLKMSSSPQKKPEEQTKRPEVTKDTQDLGKTFNKEPEESGGRTFCLEPGSEPQLNGTMVVDNPLIVKDGSTAANVAAAMSNKTPNRQKDKVNGDVFSPVKSKVNAFEELIKKQNNSSSKVTTPISRLPVTKSCSTSKQLKYLPASSGNLSSANTAQTNSAMKASLAEMKERQRLKQEREQEALRKKEALLQAQMEERRRKREEKQLKAQQQREQLERERSRTRLDQVSKIEEKTKKIIAVKEEKQQQYKEQQEKRRQNAKERHGHVPSYFKTPLPLLPSDSPYDSDDERYQRPVLPIWSKDQRMLLTLCYVPEKFKNTFFCRKIHTPDLVELFETVDPKRMKRTSSAIWDKAPMYSLLHVTQDINDTSDPS</sequence>
<feature type="compositionally biased region" description="Basic and acidic residues" evidence="1">
    <location>
        <begin position="270"/>
        <end position="300"/>
    </location>
</feature>
<evidence type="ECO:0000313" key="2">
    <source>
        <dbReference type="EMBL" id="VEN41720.1"/>
    </source>
</evidence>
<dbReference type="OrthoDB" id="6123at2759"/>
<name>A0A653C1I9_CALMS</name>
<accession>A0A653C1I9</accession>
<dbReference type="EMBL" id="CAACVG010006790">
    <property type="protein sequence ID" value="VEN41720.1"/>
    <property type="molecule type" value="Genomic_DNA"/>
</dbReference>
<organism evidence="2 3">
    <name type="scientific">Callosobruchus maculatus</name>
    <name type="common">Southern cowpea weevil</name>
    <name type="synonym">Pulse bruchid</name>
    <dbReference type="NCBI Taxonomy" id="64391"/>
    <lineage>
        <taxon>Eukaryota</taxon>
        <taxon>Metazoa</taxon>
        <taxon>Ecdysozoa</taxon>
        <taxon>Arthropoda</taxon>
        <taxon>Hexapoda</taxon>
        <taxon>Insecta</taxon>
        <taxon>Pterygota</taxon>
        <taxon>Neoptera</taxon>
        <taxon>Endopterygota</taxon>
        <taxon>Coleoptera</taxon>
        <taxon>Polyphaga</taxon>
        <taxon>Cucujiformia</taxon>
        <taxon>Chrysomeloidea</taxon>
        <taxon>Chrysomelidae</taxon>
        <taxon>Bruchinae</taxon>
        <taxon>Bruchini</taxon>
        <taxon>Callosobruchus</taxon>
    </lineage>
</organism>
<evidence type="ECO:0000313" key="3">
    <source>
        <dbReference type="Proteomes" id="UP000410492"/>
    </source>
</evidence>
<feature type="compositionally biased region" description="Polar residues" evidence="1">
    <location>
        <begin position="372"/>
        <end position="384"/>
    </location>
</feature>
<feature type="region of interest" description="Disordered" evidence="1">
    <location>
        <begin position="454"/>
        <end position="483"/>
    </location>
</feature>
<keyword evidence="3" id="KW-1185">Reference proteome</keyword>
<gene>
    <name evidence="2" type="ORF">CALMAC_LOCUS5453</name>
</gene>
<feature type="compositionally biased region" description="Basic and acidic residues" evidence="1">
    <location>
        <begin position="473"/>
        <end position="483"/>
    </location>
</feature>
<feature type="compositionally biased region" description="Low complexity" evidence="1">
    <location>
        <begin position="533"/>
        <end position="542"/>
    </location>
</feature>
<reference evidence="2 3" key="1">
    <citation type="submission" date="2019-01" db="EMBL/GenBank/DDBJ databases">
        <authorList>
            <person name="Sayadi A."/>
        </authorList>
    </citation>
    <scope>NUCLEOTIDE SEQUENCE [LARGE SCALE GENOMIC DNA]</scope>
</reference>
<evidence type="ECO:0000256" key="1">
    <source>
        <dbReference type="SAM" id="MobiDB-lite"/>
    </source>
</evidence>